<evidence type="ECO:0000313" key="2">
    <source>
        <dbReference type="EMBL" id="KAK2728889.1"/>
    </source>
</evidence>
<comment type="caution">
    <text evidence="2">The sequence shown here is derived from an EMBL/GenBank/DDBJ whole genome shotgun (WGS) entry which is preliminary data.</text>
</comment>
<proteinExistence type="predicted"/>
<evidence type="ECO:0000313" key="3">
    <source>
        <dbReference type="Proteomes" id="UP001281614"/>
    </source>
</evidence>
<dbReference type="AlphaFoldDB" id="A0AAD9XVI0"/>
<reference evidence="2" key="1">
    <citation type="submission" date="2023-02" db="EMBL/GenBank/DDBJ databases">
        <title>Colletotrichum kahawae CIFC_Que2 genome sequencing and assembly.</title>
        <authorList>
            <person name="Baroncelli R."/>
        </authorList>
    </citation>
    <scope>NUCLEOTIDE SEQUENCE</scope>
    <source>
        <strain evidence="2">CIFC_Que2</strain>
    </source>
</reference>
<organism evidence="2 3">
    <name type="scientific">Colletotrichum kahawae</name>
    <name type="common">Coffee berry disease fungus</name>
    <dbReference type="NCBI Taxonomy" id="34407"/>
    <lineage>
        <taxon>Eukaryota</taxon>
        <taxon>Fungi</taxon>
        <taxon>Dikarya</taxon>
        <taxon>Ascomycota</taxon>
        <taxon>Pezizomycotina</taxon>
        <taxon>Sordariomycetes</taxon>
        <taxon>Hypocreomycetidae</taxon>
        <taxon>Glomerellales</taxon>
        <taxon>Glomerellaceae</taxon>
        <taxon>Colletotrichum</taxon>
        <taxon>Colletotrichum gloeosporioides species complex</taxon>
    </lineage>
</organism>
<gene>
    <name evidence="2" type="ORF">CKAH01_10717</name>
</gene>
<feature type="compositionally biased region" description="Low complexity" evidence="1">
    <location>
        <begin position="43"/>
        <end position="54"/>
    </location>
</feature>
<sequence>MLDPPGSLPDSVRDAFRLSAVPLCLPQVQTQQRSANHTRHAVRGQQQRGGSSSQEAARRREGTISDTWMPSTSTDFDSFGGWDSQSRHEVQDLSLLSMTSLLRELQDELARPIQGLKNALSEIEDKNETYTKAISWRLEQLESKVDRFLISVENTTALPIDWDGMAGQA</sequence>
<dbReference type="EMBL" id="VYYT01000875">
    <property type="protein sequence ID" value="KAK2728889.1"/>
    <property type="molecule type" value="Genomic_DNA"/>
</dbReference>
<name>A0AAD9XVI0_COLKA</name>
<dbReference type="Proteomes" id="UP001281614">
    <property type="component" value="Unassembled WGS sequence"/>
</dbReference>
<protein>
    <submittedName>
        <fullName evidence="2">Uncharacterized protein</fullName>
    </submittedName>
</protein>
<evidence type="ECO:0000256" key="1">
    <source>
        <dbReference type="SAM" id="MobiDB-lite"/>
    </source>
</evidence>
<accession>A0AAD9XVI0</accession>
<feature type="region of interest" description="Disordered" evidence="1">
    <location>
        <begin position="29"/>
        <end position="72"/>
    </location>
</feature>
<keyword evidence="3" id="KW-1185">Reference proteome</keyword>